<proteinExistence type="predicted"/>
<comment type="caution">
    <text evidence="1">The sequence shown here is derived from an EMBL/GenBank/DDBJ whole genome shotgun (WGS) entry which is preliminary data.</text>
</comment>
<evidence type="ECO:0008006" key="3">
    <source>
        <dbReference type="Google" id="ProtNLM"/>
    </source>
</evidence>
<keyword evidence="2" id="KW-1185">Reference proteome</keyword>
<organism evidence="1 2">
    <name type="scientific">Gleimia europaea ACS-120-V-Col10b</name>
    <dbReference type="NCBI Taxonomy" id="883069"/>
    <lineage>
        <taxon>Bacteria</taxon>
        <taxon>Bacillati</taxon>
        <taxon>Actinomycetota</taxon>
        <taxon>Actinomycetes</taxon>
        <taxon>Actinomycetales</taxon>
        <taxon>Actinomycetaceae</taxon>
        <taxon>Gleimia</taxon>
    </lineage>
</organism>
<gene>
    <name evidence="1" type="ORF">HMPREF9238_01002</name>
</gene>
<accession>A0A9W5VWU1</accession>
<dbReference type="Proteomes" id="UP000014387">
    <property type="component" value="Unassembled WGS sequence"/>
</dbReference>
<name>A0A9W5VWU1_9ACTO</name>
<evidence type="ECO:0000313" key="2">
    <source>
        <dbReference type="Proteomes" id="UP000014387"/>
    </source>
</evidence>
<dbReference type="InterPro" id="IPR019660">
    <property type="entry name" value="Put_sensory_transdc_reg_YbjN"/>
</dbReference>
<protein>
    <recommendedName>
        <fullName evidence="3">Sensory transduction regulator</fullName>
    </recommendedName>
</protein>
<sequence>MTLHVVTDDPKVPSPVTFERIGQAVETMGTSFEVFAEEGFGLANFSGFPFQFAFTTSGKFLSVRILWKTDLPMSTQAMAALFTAADQWNRERYFPTIYTLVDDGLIDVCADYICSVGAGMNDEQLVDNISAGVAAGMDGINFMQSIARGVATQLAK</sequence>
<evidence type="ECO:0000313" key="1">
    <source>
        <dbReference type="EMBL" id="EPD31235.1"/>
    </source>
</evidence>
<dbReference type="AlphaFoldDB" id="A0A9W5VWU1"/>
<dbReference type="OrthoDB" id="3256964at2"/>
<reference evidence="1 2" key="1">
    <citation type="submission" date="2013-05" db="EMBL/GenBank/DDBJ databases">
        <title>The Genome Sequence of Actinomyces europaeus ACS-120-V-COL10B.</title>
        <authorList>
            <consortium name="The Broad Institute Genomics Platform"/>
            <person name="Earl A."/>
            <person name="Ward D."/>
            <person name="Feldgarden M."/>
            <person name="Gevers D."/>
            <person name="Saerens B."/>
            <person name="Vaneechoutte M."/>
            <person name="Walker B."/>
            <person name="Young S."/>
            <person name="Zeng Q."/>
            <person name="Gargeya S."/>
            <person name="Fitzgerald M."/>
            <person name="Haas B."/>
            <person name="Abouelleil A."/>
            <person name="Allen A.W."/>
            <person name="Alvarado L."/>
            <person name="Arachchi H.M."/>
            <person name="Berlin A.M."/>
            <person name="Chapman S.B."/>
            <person name="Gainer-Dewar J."/>
            <person name="Goldberg J."/>
            <person name="Griggs A."/>
            <person name="Gujja S."/>
            <person name="Hansen M."/>
            <person name="Howarth C."/>
            <person name="Imamovic A."/>
            <person name="Ireland A."/>
            <person name="Larimer J."/>
            <person name="McCowan C."/>
            <person name="Murphy C."/>
            <person name="Pearson M."/>
            <person name="Poon T.W."/>
            <person name="Priest M."/>
            <person name="Roberts A."/>
            <person name="Saif S."/>
            <person name="Shea T."/>
            <person name="Sisk P."/>
            <person name="Sykes S."/>
            <person name="Wortman J."/>
            <person name="Nusbaum C."/>
            <person name="Birren B."/>
        </authorList>
    </citation>
    <scope>NUCLEOTIDE SEQUENCE [LARGE SCALE GENOMIC DNA]</scope>
    <source>
        <strain evidence="1 2">ACS-120-V-Col10b</strain>
    </source>
</reference>
<dbReference type="Pfam" id="PF10722">
    <property type="entry name" value="YbjN"/>
    <property type="match status" value="1"/>
</dbReference>
<dbReference type="EMBL" id="AGWN01000001">
    <property type="protein sequence ID" value="EPD31235.1"/>
    <property type="molecule type" value="Genomic_DNA"/>
</dbReference>
<dbReference type="RefSeq" id="WP_016444346.1">
    <property type="nucleotide sequence ID" value="NZ_KE150266.1"/>
</dbReference>